<keyword evidence="2" id="KW-1185">Reference proteome</keyword>
<proteinExistence type="predicted"/>
<name>A0ABW5HTL2_9PSEU</name>
<protein>
    <submittedName>
        <fullName evidence="1">Uncharacterized protein</fullName>
    </submittedName>
</protein>
<dbReference type="RefSeq" id="WP_344287460.1">
    <property type="nucleotide sequence ID" value="NZ_BAAAHV010000028.1"/>
</dbReference>
<dbReference type="EMBL" id="JBHUKQ010000008">
    <property type="protein sequence ID" value="MFD2480258.1"/>
    <property type="molecule type" value="Genomic_DNA"/>
</dbReference>
<reference evidence="2" key="1">
    <citation type="journal article" date="2019" name="Int. J. Syst. Evol. Microbiol.">
        <title>The Global Catalogue of Microorganisms (GCM) 10K type strain sequencing project: providing services to taxonomists for standard genome sequencing and annotation.</title>
        <authorList>
            <consortium name="The Broad Institute Genomics Platform"/>
            <consortium name="The Broad Institute Genome Sequencing Center for Infectious Disease"/>
            <person name="Wu L."/>
            <person name="Ma J."/>
        </authorList>
    </citation>
    <scope>NUCLEOTIDE SEQUENCE [LARGE SCALE GENOMIC DNA]</scope>
    <source>
        <strain evidence="2">CGMCC 4.7638</strain>
    </source>
</reference>
<evidence type="ECO:0000313" key="1">
    <source>
        <dbReference type="EMBL" id="MFD2480258.1"/>
    </source>
</evidence>
<comment type="caution">
    <text evidence="1">The sequence shown here is derived from an EMBL/GenBank/DDBJ whole genome shotgun (WGS) entry which is preliminary data.</text>
</comment>
<evidence type="ECO:0000313" key="2">
    <source>
        <dbReference type="Proteomes" id="UP001597542"/>
    </source>
</evidence>
<organism evidence="1 2">
    <name type="scientific">Amycolatopsis albidoflavus</name>
    <dbReference type="NCBI Taxonomy" id="102226"/>
    <lineage>
        <taxon>Bacteria</taxon>
        <taxon>Bacillati</taxon>
        <taxon>Actinomycetota</taxon>
        <taxon>Actinomycetes</taxon>
        <taxon>Pseudonocardiales</taxon>
        <taxon>Pseudonocardiaceae</taxon>
        <taxon>Amycolatopsis</taxon>
    </lineage>
</organism>
<gene>
    <name evidence="1" type="ORF">ACFSUT_08240</name>
</gene>
<accession>A0ABW5HTL2</accession>
<dbReference type="Proteomes" id="UP001597542">
    <property type="component" value="Unassembled WGS sequence"/>
</dbReference>
<sequence>MSQPPTEEAADALSAEELLACAGEVFINFQDRSYRWVSIKLFALPPIPVDDRTVLRLLLRHGRYRDDYAGGGDNLTALVHARYRLDLITLDSFTPADPTVEEQVLRTWAEQYDRLPAAVQAQMERELYPRLHSATSLYRLADLDENAYHEYGSVVGFSGFHELVLIDRDTGALALAVASDD</sequence>